<sequence length="497" mass="56120">MASTRFASLPEMLHCLAEQITSSRELLTLCLVNGAFRDVFLPALYRKVTIVPPGTEFAVSSFAEECCVQYTRHLTIACDPSPAETGNDETGRTILRKLLPNMPGLQSFTDLMLINIYGDLSCWRTEIARLLRNVPALRALQLSLHPLVIKRRTPGDETEINAFFDRLCREYQGTGAAPLRLRTLHLGQGMCPKQPGWLARLTDPGVLEAVDIDNSGYAAQEMMLGIQWPDTPWLAPPWRPLIDFSAIKDCPRLRRFSVAEYTWDVHQVLASLPDPSTTRQLAVSCGDMWTTGQEPAALLRPDPRYPSLPLRLRSMDINLRRCPSAEAVLQDLVAVDDGTLEGLTVWFDDTNWFDDTDGYNPSYSKTVDVDQIEHMALFLDALPKLRNLTELAVELAVLESPTRNPSPWEYSYFDPSMRPHEDFETLAAKLADAAGPRLRYIDLRAAARLVRWRVWRDPDGTVARLELLDNDSREVEEVEIFWEPAGGRRHSGDQWDG</sequence>
<reference evidence="1" key="1">
    <citation type="journal article" date="2023" name="Mol. Phylogenet. Evol.">
        <title>Genome-scale phylogeny and comparative genomics of the fungal order Sordariales.</title>
        <authorList>
            <person name="Hensen N."/>
            <person name="Bonometti L."/>
            <person name="Westerberg I."/>
            <person name="Brannstrom I.O."/>
            <person name="Guillou S."/>
            <person name="Cros-Aarteil S."/>
            <person name="Calhoun S."/>
            <person name="Haridas S."/>
            <person name="Kuo A."/>
            <person name="Mondo S."/>
            <person name="Pangilinan J."/>
            <person name="Riley R."/>
            <person name="LaButti K."/>
            <person name="Andreopoulos B."/>
            <person name="Lipzen A."/>
            <person name="Chen C."/>
            <person name="Yan M."/>
            <person name="Daum C."/>
            <person name="Ng V."/>
            <person name="Clum A."/>
            <person name="Steindorff A."/>
            <person name="Ohm R.A."/>
            <person name="Martin F."/>
            <person name="Silar P."/>
            <person name="Natvig D.O."/>
            <person name="Lalanne C."/>
            <person name="Gautier V."/>
            <person name="Ament-Velasquez S.L."/>
            <person name="Kruys A."/>
            <person name="Hutchinson M.I."/>
            <person name="Powell A.J."/>
            <person name="Barry K."/>
            <person name="Miller A.N."/>
            <person name="Grigoriev I.V."/>
            <person name="Debuchy R."/>
            <person name="Gladieux P."/>
            <person name="Hiltunen Thoren M."/>
            <person name="Johannesson H."/>
        </authorList>
    </citation>
    <scope>NUCLEOTIDE SEQUENCE</scope>
    <source>
        <strain evidence="1">CBS 333.67</strain>
    </source>
</reference>
<accession>A0AAJ0GKV3</accession>
<comment type="caution">
    <text evidence="1">The sequence shown here is derived from an EMBL/GenBank/DDBJ whole genome shotgun (WGS) entry which is preliminary data.</text>
</comment>
<evidence type="ECO:0000313" key="2">
    <source>
        <dbReference type="Proteomes" id="UP001273166"/>
    </source>
</evidence>
<dbReference type="EMBL" id="JAUDZG010000008">
    <property type="protein sequence ID" value="KAK3301791.1"/>
    <property type="molecule type" value="Genomic_DNA"/>
</dbReference>
<name>A0AAJ0GKV3_9PEZI</name>
<dbReference type="GeneID" id="87886984"/>
<organism evidence="1 2">
    <name type="scientific">Chaetomium strumarium</name>
    <dbReference type="NCBI Taxonomy" id="1170767"/>
    <lineage>
        <taxon>Eukaryota</taxon>
        <taxon>Fungi</taxon>
        <taxon>Dikarya</taxon>
        <taxon>Ascomycota</taxon>
        <taxon>Pezizomycotina</taxon>
        <taxon>Sordariomycetes</taxon>
        <taxon>Sordariomycetidae</taxon>
        <taxon>Sordariales</taxon>
        <taxon>Chaetomiaceae</taxon>
        <taxon>Chaetomium</taxon>
    </lineage>
</organism>
<keyword evidence="2" id="KW-1185">Reference proteome</keyword>
<dbReference type="RefSeq" id="XP_062717571.1">
    <property type="nucleotide sequence ID" value="XM_062868155.1"/>
</dbReference>
<dbReference type="AlphaFoldDB" id="A0AAJ0GKV3"/>
<reference evidence="1" key="2">
    <citation type="submission" date="2023-06" db="EMBL/GenBank/DDBJ databases">
        <authorList>
            <consortium name="Lawrence Berkeley National Laboratory"/>
            <person name="Mondo S.J."/>
            <person name="Hensen N."/>
            <person name="Bonometti L."/>
            <person name="Westerberg I."/>
            <person name="Brannstrom I.O."/>
            <person name="Guillou S."/>
            <person name="Cros-Aarteil S."/>
            <person name="Calhoun S."/>
            <person name="Haridas S."/>
            <person name="Kuo A."/>
            <person name="Pangilinan J."/>
            <person name="Riley R."/>
            <person name="Labutti K."/>
            <person name="Andreopoulos B."/>
            <person name="Lipzen A."/>
            <person name="Chen C."/>
            <person name="Yanf M."/>
            <person name="Daum C."/>
            <person name="Ng V."/>
            <person name="Clum A."/>
            <person name="Steindorff A."/>
            <person name="Ohm R."/>
            <person name="Martin F."/>
            <person name="Silar P."/>
            <person name="Natvig D."/>
            <person name="Lalanne C."/>
            <person name="Gautier V."/>
            <person name="Ament-Velasquez S.L."/>
            <person name="Kruys A."/>
            <person name="Hutchinson M.I."/>
            <person name="Powell A.J."/>
            <person name="Barry K."/>
            <person name="Miller A.N."/>
            <person name="Grigoriev I.V."/>
            <person name="Debuchy R."/>
            <person name="Gladieux P."/>
            <person name="Thoren M.H."/>
            <person name="Johannesson H."/>
        </authorList>
    </citation>
    <scope>NUCLEOTIDE SEQUENCE</scope>
    <source>
        <strain evidence="1">CBS 333.67</strain>
    </source>
</reference>
<dbReference type="Proteomes" id="UP001273166">
    <property type="component" value="Unassembled WGS sequence"/>
</dbReference>
<evidence type="ECO:0000313" key="1">
    <source>
        <dbReference type="EMBL" id="KAK3301791.1"/>
    </source>
</evidence>
<proteinExistence type="predicted"/>
<gene>
    <name evidence="1" type="ORF">B0T15DRAFT_515041</name>
</gene>
<protein>
    <submittedName>
        <fullName evidence="1">Uncharacterized protein</fullName>
    </submittedName>
</protein>